<reference evidence="1 2" key="1">
    <citation type="journal article" date="2018" name="IMA Fungus">
        <title>IMA Genome-F 9: Draft genome sequence of Annulohypoxylon stygium, Aspergillus mulundensis, Berkeleyomyces basicola (syn. Thielaviopsis basicola), Ceratocystis smalleyi, two Cercospora beticola strains, Coleophoma cylindrospora, Fusarium fracticaudum, Phialophora cf. hyalina, and Morchella septimelata.</title>
        <authorList>
            <person name="Wingfield B.D."/>
            <person name="Bills G.F."/>
            <person name="Dong Y."/>
            <person name="Huang W."/>
            <person name="Nel W.J."/>
            <person name="Swalarsk-Parry B.S."/>
            <person name="Vaghefi N."/>
            <person name="Wilken P.M."/>
            <person name="An Z."/>
            <person name="de Beer Z.W."/>
            <person name="De Vos L."/>
            <person name="Chen L."/>
            <person name="Duong T.A."/>
            <person name="Gao Y."/>
            <person name="Hammerbacher A."/>
            <person name="Kikkert J.R."/>
            <person name="Li Y."/>
            <person name="Li H."/>
            <person name="Li K."/>
            <person name="Li Q."/>
            <person name="Liu X."/>
            <person name="Ma X."/>
            <person name="Naidoo K."/>
            <person name="Pethybridge S.J."/>
            <person name="Sun J."/>
            <person name="Steenkamp E.T."/>
            <person name="van der Nest M.A."/>
            <person name="van Wyk S."/>
            <person name="Wingfield M.J."/>
            <person name="Xiong C."/>
            <person name="Yue Q."/>
            <person name="Zhang X."/>
        </authorList>
    </citation>
    <scope>NUCLEOTIDE SEQUENCE [LARGE SCALE GENOMIC DNA]</scope>
    <source>
        <strain evidence="1 2">BP6252</strain>
    </source>
</reference>
<accession>A0A3D8SRT8</accession>
<proteinExistence type="predicted"/>
<dbReference type="OrthoDB" id="3511743at2759"/>
<dbReference type="Proteomes" id="UP000256645">
    <property type="component" value="Unassembled WGS sequence"/>
</dbReference>
<comment type="caution">
    <text evidence="1">The sequence shown here is derived from an EMBL/GenBank/DDBJ whole genome shotgun (WGS) entry which is preliminary data.</text>
</comment>
<protein>
    <submittedName>
        <fullName evidence="1">Uncharacterized protein</fullName>
    </submittedName>
</protein>
<keyword evidence="2" id="KW-1185">Reference proteome</keyword>
<evidence type="ECO:0000313" key="2">
    <source>
        <dbReference type="Proteomes" id="UP000256645"/>
    </source>
</evidence>
<name>A0A3D8SRT8_9HELO</name>
<evidence type="ECO:0000313" key="1">
    <source>
        <dbReference type="EMBL" id="RDW89017.1"/>
    </source>
</evidence>
<dbReference type="AlphaFoldDB" id="A0A3D8SRT8"/>
<organism evidence="1 2">
    <name type="scientific">Coleophoma cylindrospora</name>
    <dbReference type="NCBI Taxonomy" id="1849047"/>
    <lineage>
        <taxon>Eukaryota</taxon>
        <taxon>Fungi</taxon>
        <taxon>Dikarya</taxon>
        <taxon>Ascomycota</taxon>
        <taxon>Pezizomycotina</taxon>
        <taxon>Leotiomycetes</taxon>
        <taxon>Helotiales</taxon>
        <taxon>Dermateaceae</taxon>
        <taxon>Coleophoma</taxon>
    </lineage>
</organism>
<dbReference type="EMBL" id="PDLM01000001">
    <property type="protein sequence ID" value="RDW89017.1"/>
    <property type="molecule type" value="Genomic_DNA"/>
</dbReference>
<gene>
    <name evidence="1" type="ORF">BP6252_01049</name>
</gene>
<sequence>MASNLLSAGGDLQLAPELCLMIFEYLEYTPELMTTLRTLSKSFYALLQAHQNILCKKFARKIVAHSCTRSDVRISIGACARCIHCIARAQFLRDGFEKQRFSVLDRSILPSSPYTFQSPRAVLSPNTFAWLAELYLRNEQTQALVHGQDSAEASQAYISLYSSAAPGFFVSPIILLRLSRLKAVAIDFLFELVDRTAGLSEQHAIRTAQEEFLYELNPTQLALLGTILHLFSEGYKKAPTPSSDCPPEQRISVEDSAEEARLQREEQIIFSDRILRRGPFFAYAHHLTCNGLPQTLLPGTSQWVASEIKEGLRELKAYEEASEEGVAGLQSCLSRAFCEKTGCSPDERWREMLGSLEGMLRLDL</sequence>
<dbReference type="STRING" id="1849047.A0A3D8SRT8"/>